<organism evidence="1 2">
    <name type="scientific">Dryococelus australis</name>
    <dbReference type="NCBI Taxonomy" id="614101"/>
    <lineage>
        <taxon>Eukaryota</taxon>
        <taxon>Metazoa</taxon>
        <taxon>Ecdysozoa</taxon>
        <taxon>Arthropoda</taxon>
        <taxon>Hexapoda</taxon>
        <taxon>Insecta</taxon>
        <taxon>Pterygota</taxon>
        <taxon>Neoptera</taxon>
        <taxon>Polyneoptera</taxon>
        <taxon>Phasmatodea</taxon>
        <taxon>Verophasmatodea</taxon>
        <taxon>Anareolatae</taxon>
        <taxon>Phasmatidae</taxon>
        <taxon>Eurycanthinae</taxon>
        <taxon>Dryococelus</taxon>
    </lineage>
</organism>
<protein>
    <submittedName>
        <fullName evidence="1">Uncharacterized protein</fullName>
    </submittedName>
</protein>
<gene>
    <name evidence="1" type="ORF">PR048_015344</name>
</gene>
<accession>A0ABQ9HGP6</accession>
<reference evidence="1 2" key="1">
    <citation type="submission" date="2023-02" db="EMBL/GenBank/DDBJ databases">
        <title>LHISI_Scaffold_Assembly.</title>
        <authorList>
            <person name="Stuart O.P."/>
            <person name="Cleave R."/>
            <person name="Magrath M.J.L."/>
            <person name="Mikheyev A.S."/>
        </authorList>
    </citation>
    <scope>NUCLEOTIDE SEQUENCE [LARGE SCALE GENOMIC DNA]</scope>
    <source>
        <strain evidence="1">Daus_M_001</strain>
        <tissue evidence="1">Leg muscle</tissue>
    </source>
</reference>
<dbReference type="EMBL" id="JARBHB010000005">
    <property type="protein sequence ID" value="KAJ8883500.1"/>
    <property type="molecule type" value="Genomic_DNA"/>
</dbReference>
<proteinExistence type="predicted"/>
<evidence type="ECO:0000313" key="2">
    <source>
        <dbReference type="Proteomes" id="UP001159363"/>
    </source>
</evidence>
<name>A0ABQ9HGP6_9NEOP</name>
<comment type="caution">
    <text evidence="1">The sequence shown here is derived from an EMBL/GenBank/DDBJ whole genome shotgun (WGS) entry which is preliminary data.</text>
</comment>
<dbReference type="Proteomes" id="UP001159363">
    <property type="component" value="Chromosome 4"/>
</dbReference>
<sequence>MTPRSCFRRTGAALFPCCQEITQKLAAEVSERETGACPGPRDVTSSTSRIAYIPHEPAISIADVEDTNVGRAVLYTSADPASSHVMSLSRELVRCGSPASFFSPPALLVPQLELEDSTAVLCSLPIS</sequence>
<keyword evidence="2" id="KW-1185">Reference proteome</keyword>
<evidence type="ECO:0000313" key="1">
    <source>
        <dbReference type="EMBL" id="KAJ8883500.1"/>
    </source>
</evidence>